<dbReference type="PANTHER" id="PTHR23519">
    <property type="entry name" value="AUTOPHAGY-RELATED PROTEIN 22"/>
    <property type="match status" value="1"/>
</dbReference>
<protein>
    <submittedName>
        <fullName evidence="8">MFS transporter</fullName>
    </submittedName>
</protein>
<feature type="transmembrane region" description="Helical" evidence="6">
    <location>
        <begin position="117"/>
        <end position="138"/>
    </location>
</feature>
<feature type="transmembrane region" description="Helical" evidence="6">
    <location>
        <begin position="255"/>
        <end position="279"/>
    </location>
</feature>
<dbReference type="InterPro" id="IPR024671">
    <property type="entry name" value="Atg22-like"/>
</dbReference>
<dbReference type="Pfam" id="PF11700">
    <property type="entry name" value="ATG22"/>
    <property type="match status" value="2"/>
</dbReference>
<dbReference type="InterPro" id="IPR020846">
    <property type="entry name" value="MFS_dom"/>
</dbReference>
<feature type="transmembrane region" description="Helical" evidence="6">
    <location>
        <begin position="315"/>
        <end position="333"/>
    </location>
</feature>
<dbReference type="RefSeq" id="WP_397369487.1">
    <property type="nucleotide sequence ID" value="NZ_BTCL01000005.1"/>
</dbReference>
<dbReference type="InterPro" id="IPR036259">
    <property type="entry name" value="MFS_trans_sf"/>
</dbReference>
<comment type="subcellular location">
    <subcellularLocation>
        <location evidence="1">Cell membrane</location>
        <topology evidence="1">Multi-pass membrane protein</topology>
    </subcellularLocation>
</comment>
<sequence>MLKYGQYLKRGAFVLDHRALRGWKMYDWANSAFATTMMAAVLPVYYSDVAGVHLAGNRAETYWGYTQSIAMLLVAVLSPILGAIADYTGSKLRFLSVFMLLGVLSCVFMAFAGEGDWLLASSLMVLGSIGFSGGNTFYDAMLADGVPQESRDRVSSQGYAYGYAGGGLLLLINVIMIQGWEKLGFPSKTFATQMVFITVGIWWLLFSVPILRWVKETRRPTDHLGKGEIIRAGFVRIGKTFSVIKRYPELLKYMASFWFFNDGINTVIVMATIYGAGIGIETSDLIIALLITQFVGWPCTILFGRLAGRFGSKRMLYYSLMIYVLIVCLGFFMTSAIHFYALAIMVGLVQGGSQAVARSIYANLVPASRTGEFFGFLALSSKFSSFAGPFVFSVVGTITGSSRVAILSLIAFFIIGIVLLWKVNLEKGASEAAEEEMA</sequence>
<dbReference type="PANTHER" id="PTHR23519:SF1">
    <property type="entry name" value="AUTOPHAGY-RELATED PROTEIN 22"/>
    <property type="match status" value="1"/>
</dbReference>
<evidence type="ECO:0000256" key="3">
    <source>
        <dbReference type="ARBA" id="ARBA00022692"/>
    </source>
</evidence>
<feature type="transmembrane region" description="Helical" evidence="6">
    <location>
        <begin position="373"/>
        <end position="398"/>
    </location>
</feature>
<dbReference type="Gene3D" id="1.20.1250.20">
    <property type="entry name" value="MFS general substrate transporter like domains"/>
    <property type="match status" value="1"/>
</dbReference>
<feature type="transmembrane region" description="Helical" evidence="6">
    <location>
        <begin position="285"/>
        <end position="303"/>
    </location>
</feature>
<feature type="transmembrane region" description="Helical" evidence="6">
    <location>
        <begin position="92"/>
        <end position="111"/>
    </location>
</feature>
<dbReference type="PROSITE" id="PS50850">
    <property type="entry name" value="MFS"/>
    <property type="match status" value="1"/>
</dbReference>
<evidence type="ECO:0000313" key="8">
    <source>
        <dbReference type="EMBL" id="GMK45007.1"/>
    </source>
</evidence>
<evidence type="ECO:0000256" key="1">
    <source>
        <dbReference type="ARBA" id="ARBA00004651"/>
    </source>
</evidence>
<evidence type="ECO:0000256" key="2">
    <source>
        <dbReference type="ARBA" id="ARBA00022448"/>
    </source>
</evidence>
<evidence type="ECO:0000256" key="6">
    <source>
        <dbReference type="SAM" id="Phobius"/>
    </source>
</evidence>
<feature type="transmembrane region" description="Helical" evidence="6">
    <location>
        <begin position="159"/>
        <end position="178"/>
    </location>
</feature>
<keyword evidence="5 6" id="KW-0472">Membrane</keyword>
<feature type="transmembrane region" description="Helical" evidence="6">
    <location>
        <begin position="190"/>
        <end position="211"/>
    </location>
</feature>
<keyword evidence="3 6" id="KW-0812">Transmembrane</keyword>
<gene>
    <name evidence="8" type="ORF">PghCCS26_21350</name>
</gene>
<dbReference type="SUPFAM" id="SSF103473">
    <property type="entry name" value="MFS general substrate transporter"/>
    <property type="match status" value="1"/>
</dbReference>
<reference evidence="8 9" key="1">
    <citation type="submission" date="2023-05" db="EMBL/GenBank/DDBJ databases">
        <title>Draft genome of Paenibacillus sp. CCS26.</title>
        <authorList>
            <person name="Akita H."/>
            <person name="Shinto Y."/>
            <person name="Kimura Z."/>
        </authorList>
    </citation>
    <scope>NUCLEOTIDE SEQUENCE [LARGE SCALE GENOMIC DNA]</scope>
    <source>
        <strain evidence="8 9">CCS26</strain>
    </source>
</reference>
<keyword evidence="9" id="KW-1185">Reference proteome</keyword>
<evidence type="ECO:0000256" key="4">
    <source>
        <dbReference type="ARBA" id="ARBA00022989"/>
    </source>
</evidence>
<feature type="transmembrane region" description="Helical" evidence="6">
    <location>
        <begin position="28"/>
        <end position="46"/>
    </location>
</feature>
<evidence type="ECO:0000313" key="9">
    <source>
        <dbReference type="Proteomes" id="UP001285921"/>
    </source>
</evidence>
<dbReference type="Proteomes" id="UP001285921">
    <property type="component" value="Unassembled WGS sequence"/>
</dbReference>
<dbReference type="InterPro" id="IPR050495">
    <property type="entry name" value="ATG22/LtaA_families"/>
</dbReference>
<proteinExistence type="predicted"/>
<evidence type="ECO:0000256" key="5">
    <source>
        <dbReference type="ARBA" id="ARBA00023136"/>
    </source>
</evidence>
<dbReference type="EMBL" id="BTCL01000005">
    <property type="protein sequence ID" value="GMK45007.1"/>
    <property type="molecule type" value="Genomic_DNA"/>
</dbReference>
<organism evidence="8 9">
    <name type="scientific">Paenibacillus glycanilyticus</name>
    <dbReference type="NCBI Taxonomy" id="126569"/>
    <lineage>
        <taxon>Bacteria</taxon>
        <taxon>Bacillati</taxon>
        <taxon>Bacillota</taxon>
        <taxon>Bacilli</taxon>
        <taxon>Bacillales</taxon>
        <taxon>Paenibacillaceae</taxon>
        <taxon>Paenibacillus</taxon>
    </lineage>
</organism>
<name>A0ABQ6NLC0_9BACL</name>
<feature type="transmembrane region" description="Helical" evidence="6">
    <location>
        <begin position="404"/>
        <end position="421"/>
    </location>
</feature>
<evidence type="ECO:0000259" key="7">
    <source>
        <dbReference type="PROSITE" id="PS50850"/>
    </source>
</evidence>
<keyword evidence="2" id="KW-0813">Transport</keyword>
<keyword evidence="4 6" id="KW-1133">Transmembrane helix</keyword>
<feature type="domain" description="Major facilitator superfamily (MFS) profile" evidence="7">
    <location>
        <begin position="1"/>
        <end position="428"/>
    </location>
</feature>
<accession>A0ABQ6NLC0</accession>
<comment type="caution">
    <text evidence="8">The sequence shown here is derived from an EMBL/GenBank/DDBJ whole genome shotgun (WGS) entry which is preliminary data.</text>
</comment>
<feature type="transmembrane region" description="Helical" evidence="6">
    <location>
        <begin position="66"/>
        <end position="85"/>
    </location>
</feature>